<dbReference type="InterPro" id="IPR054722">
    <property type="entry name" value="PolX-like_BBD"/>
</dbReference>
<evidence type="ECO:0000313" key="4">
    <source>
        <dbReference type="Proteomes" id="UP000634136"/>
    </source>
</evidence>
<name>A0A834WV33_9FABA</name>
<organism evidence="3 4">
    <name type="scientific">Senna tora</name>
    <dbReference type="NCBI Taxonomy" id="362788"/>
    <lineage>
        <taxon>Eukaryota</taxon>
        <taxon>Viridiplantae</taxon>
        <taxon>Streptophyta</taxon>
        <taxon>Embryophyta</taxon>
        <taxon>Tracheophyta</taxon>
        <taxon>Spermatophyta</taxon>
        <taxon>Magnoliopsida</taxon>
        <taxon>eudicotyledons</taxon>
        <taxon>Gunneridae</taxon>
        <taxon>Pentapetalae</taxon>
        <taxon>rosids</taxon>
        <taxon>fabids</taxon>
        <taxon>Fabales</taxon>
        <taxon>Fabaceae</taxon>
        <taxon>Caesalpinioideae</taxon>
        <taxon>Cassia clade</taxon>
        <taxon>Senna</taxon>
    </lineage>
</organism>
<proteinExistence type="predicted"/>
<dbReference type="AlphaFoldDB" id="A0A834WV33"/>
<keyword evidence="4" id="KW-1185">Reference proteome</keyword>
<protein>
    <submittedName>
        <fullName evidence="3">Putative retroelement pol polyprotein</fullName>
    </submittedName>
</protein>
<dbReference type="OrthoDB" id="690436at2759"/>
<gene>
    <name evidence="3" type="ORF">G2W53_015603</name>
</gene>
<comment type="caution">
    <text evidence="3">The sequence shown here is derived from an EMBL/GenBank/DDBJ whole genome shotgun (WGS) entry which is preliminary data.</text>
</comment>
<feature type="region of interest" description="Disordered" evidence="1">
    <location>
        <begin position="1"/>
        <end position="46"/>
    </location>
</feature>
<feature type="domain" description="Retrovirus-related Pol polyprotein from transposon TNT 1-94-like beta-barrel" evidence="2">
    <location>
        <begin position="86"/>
        <end position="153"/>
    </location>
</feature>
<evidence type="ECO:0000313" key="3">
    <source>
        <dbReference type="EMBL" id="KAF7833270.1"/>
    </source>
</evidence>
<reference evidence="3" key="1">
    <citation type="submission" date="2020-09" db="EMBL/GenBank/DDBJ databases">
        <title>Genome-Enabled Discovery of Anthraquinone Biosynthesis in Senna tora.</title>
        <authorList>
            <person name="Kang S.-H."/>
            <person name="Pandey R.P."/>
            <person name="Lee C.-M."/>
            <person name="Sim J.-S."/>
            <person name="Jeong J.-T."/>
            <person name="Choi B.-S."/>
            <person name="Jung M."/>
            <person name="Ginzburg D."/>
            <person name="Zhao K."/>
            <person name="Won S.Y."/>
            <person name="Oh T.-J."/>
            <person name="Yu Y."/>
            <person name="Kim N.-H."/>
            <person name="Lee O.R."/>
            <person name="Lee T.-H."/>
            <person name="Bashyal P."/>
            <person name="Kim T.-S."/>
            <person name="Lee W.-H."/>
            <person name="Kawkins C."/>
            <person name="Kim C.-K."/>
            <person name="Kim J.S."/>
            <person name="Ahn B.O."/>
            <person name="Rhee S.Y."/>
            <person name="Sohng J.K."/>
        </authorList>
    </citation>
    <scope>NUCLEOTIDE SEQUENCE</scope>
    <source>
        <tissue evidence="3">Leaf</tissue>
    </source>
</reference>
<evidence type="ECO:0000256" key="1">
    <source>
        <dbReference type="SAM" id="MobiDB-lite"/>
    </source>
</evidence>
<sequence>MEDSCFKKHGQPEWHKEWKAQKGKKGSYSNNVTEAQTTEASSSVANSKDVSNFSEMFQRELQKYLKGKPSGAENSTSTSCFADFAGASSHITGNISLFSQIKEVKGSHTVNLPNGSVKNVSHIGEVVINSKILLKDVLYVPEFRYNLISVHRLAGSSDMKFIFDTAQCIMQYLLSSQVLAIGRVEKHLYLLDSEDNRNIFSLDNASISVDIMLACKEDKKDVHWHARLGHPSVNEEKVFISRDVVFYETQFPFKEVVDQEKSIPRSSHDSLFEPDLVAEKYADAEDFFAENTSIPVAEIPQSVQEDSDSVEEGSVIPLDESIEVVPQETRRSR</sequence>
<feature type="compositionally biased region" description="Basic and acidic residues" evidence="1">
    <location>
        <begin position="1"/>
        <end position="20"/>
    </location>
</feature>
<dbReference type="Pfam" id="PF22936">
    <property type="entry name" value="Pol_BBD"/>
    <property type="match status" value="1"/>
</dbReference>
<feature type="region of interest" description="Disordered" evidence="1">
    <location>
        <begin position="298"/>
        <end position="333"/>
    </location>
</feature>
<dbReference type="Proteomes" id="UP000634136">
    <property type="component" value="Unassembled WGS sequence"/>
</dbReference>
<evidence type="ECO:0000259" key="2">
    <source>
        <dbReference type="Pfam" id="PF22936"/>
    </source>
</evidence>
<dbReference type="EMBL" id="JAAIUW010000005">
    <property type="protein sequence ID" value="KAF7833270.1"/>
    <property type="molecule type" value="Genomic_DNA"/>
</dbReference>
<accession>A0A834WV33</accession>
<feature type="compositionally biased region" description="Polar residues" evidence="1">
    <location>
        <begin position="27"/>
        <end position="46"/>
    </location>
</feature>